<evidence type="ECO:0000256" key="3">
    <source>
        <dbReference type="ARBA" id="ARBA00022448"/>
    </source>
</evidence>
<keyword evidence="8" id="KW-0472">Membrane</keyword>
<feature type="non-terminal residue" evidence="10">
    <location>
        <position position="1"/>
    </location>
</feature>
<dbReference type="AlphaFoldDB" id="A0A093FXB6"/>
<dbReference type="EMBL" id="KL214967">
    <property type="protein sequence ID" value="KFV62570.1"/>
    <property type="molecule type" value="Genomic_DNA"/>
</dbReference>
<feature type="non-terminal residue" evidence="10">
    <location>
        <position position="64"/>
    </location>
</feature>
<evidence type="ECO:0000256" key="5">
    <source>
        <dbReference type="ARBA" id="ARBA00022781"/>
    </source>
</evidence>
<evidence type="ECO:0000313" key="11">
    <source>
        <dbReference type="Proteomes" id="UP000053875"/>
    </source>
</evidence>
<evidence type="ECO:0000256" key="2">
    <source>
        <dbReference type="ARBA" id="ARBA00005699"/>
    </source>
</evidence>
<evidence type="ECO:0000256" key="1">
    <source>
        <dbReference type="ARBA" id="ARBA00004325"/>
    </source>
</evidence>
<organism evidence="10 11">
    <name type="scientific">Dryobates pubescens</name>
    <name type="common">Downy woodpecker</name>
    <name type="synonym">Picoides pubescens</name>
    <dbReference type="NCBI Taxonomy" id="118200"/>
    <lineage>
        <taxon>Eukaryota</taxon>
        <taxon>Metazoa</taxon>
        <taxon>Chordata</taxon>
        <taxon>Craniata</taxon>
        <taxon>Vertebrata</taxon>
        <taxon>Euteleostomi</taxon>
        <taxon>Archelosauria</taxon>
        <taxon>Archosauria</taxon>
        <taxon>Dinosauria</taxon>
        <taxon>Saurischia</taxon>
        <taxon>Theropoda</taxon>
        <taxon>Coelurosauria</taxon>
        <taxon>Aves</taxon>
        <taxon>Neognathae</taxon>
        <taxon>Neoaves</taxon>
        <taxon>Telluraves</taxon>
        <taxon>Coraciimorphae</taxon>
        <taxon>Piciformes</taxon>
        <taxon>Picidae</taxon>
        <taxon>Dryobates</taxon>
    </lineage>
</organism>
<evidence type="ECO:0000256" key="6">
    <source>
        <dbReference type="ARBA" id="ARBA00023065"/>
    </source>
</evidence>
<dbReference type="InterPro" id="IPR006808">
    <property type="entry name" value="ATP_synth_F0_gsu_mt"/>
</dbReference>
<protein>
    <recommendedName>
        <fullName evidence="12">ATP synthase subunit g, mitochondrial</fullName>
    </recommendedName>
</protein>
<keyword evidence="7" id="KW-0496">Mitochondrion</keyword>
<dbReference type="GO" id="GO:0015986">
    <property type="term" value="P:proton motive force-driven ATP synthesis"/>
    <property type="evidence" value="ECO:0007669"/>
    <property type="project" value="InterPro"/>
</dbReference>
<dbReference type="GO" id="GO:0045259">
    <property type="term" value="C:proton-transporting ATP synthase complex"/>
    <property type="evidence" value="ECO:0007669"/>
    <property type="project" value="UniProtKB-KW"/>
</dbReference>
<keyword evidence="6" id="KW-0406">Ion transport</keyword>
<dbReference type="Pfam" id="PF04718">
    <property type="entry name" value="ATP-synt_G"/>
    <property type="match status" value="1"/>
</dbReference>
<keyword evidence="4" id="KW-0138">CF(0)</keyword>
<evidence type="ECO:0000256" key="7">
    <source>
        <dbReference type="ARBA" id="ARBA00023128"/>
    </source>
</evidence>
<keyword evidence="9" id="KW-0066">ATP synthesis</keyword>
<dbReference type="GO" id="GO:0015078">
    <property type="term" value="F:proton transmembrane transporter activity"/>
    <property type="evidence" value="ECO:0007669"/>
    <property type="project" value="InterPro"/>
</dbReference>
<sequence>PPTPAEIPQAMDSTKALVGSFQSGRLAQLTIWDALRSGLVATEVLVWFYIREILGKGGLTGCNV</sequence>
<evidence type="ECO:0000256" key="4">
    <source>
        <dbReference type="ARBA" id="ARBA00022547"/>
    </source>
</evidence>
<dbReference type="Proteomes" id="UP000053875">
    <property type="component" value="Unassembled WGS sequence"/>
</dbReference>
<evidence type="ECO:0000313" key="10">
    <source>
        <dbReference type="EMBL" id="KFV62570.1"/>
    </source>
</evidence>
<comment type="subcellular location">
    <subcellularLocation>
        <location evidence="1">Mitochondrion membrane</location>
    </subcellularLocation>
</comment>
<gene>
    <name evidence="10" type="ORF">N307_01132</name>
</gene>
<evidence type="ECO:0000256" key="9">
    <source>
        <dbReference type="ARBA" id="ARBA00023310"/>
    </source>
</evidence>
<keyword evidence="3" id="KW-0813">Transport</keyword>
<dbReference type="GO" id="GO:0031966">
    <property type="term" value="C:mitochondrial membrane"/>
    <property type="evidence" value="ECO:0007669"/>
    <property type="project" value="UniProtKB-SubCell"/>
</dbReference>
<name>A0A093FXB6_DRYPU</name>
<keyword evidence="5" id="KW-0375">Hydrogen ion transport</keyword>
<evidence type="ECO:0000256" key="8">
    <source>
        <dbReference type="ARBA" id="ARBA00023136"/>
    </source>
</evidence>
<dbReference type="STRING" id="118200.A0A093FXB6"/>
<comment type="similarity">
    <text evidence="2">Belongs to the ATPase g subunit family.</text>
</comment>
<keyword evidence="11" id="KW-1185">Reference proteome</keyword>
<accession>A0A093FXB6</accession>
<evidence type="ECO:0008006" key="12">
    <source>
        <dbReference type="Google" id="ProtNLM"/>
    </source>
</evidence>
<proteinExistence type="inferred from homology"/>
<reference evidence="10 11" key="1">
    <citation type="submission" date="2014-04" db="EMBL/GenBank/DDBJ databases">
        <title>Genome evolution of avian class.</title>
        <authorList>
            <person name="Zhang G."/>
            <person name="Li C."/>
        </authorList>
    </citation>
    <scope>NUCLEOTIDE SEQUENCE [LARGE SCALE GENOMIC DNA]</scope>
    <source>
        <strain evidence="10">BGI_N307</strain>
    </source>
</reference>